<sequence length="479" mass="51860">MATLQTLTLDVIDQIFGQTPLERPAVDRLTVPVLESTSTLFRFDLSGRIMWEYGSYAEFFDGTGTAGEVVQLMAEHDTPGADVPVTRAQRRSSAAARTAIGSDWTFDFSGGASDDLWTSSAVHGLSVGDAMFFTSDGGGATEWAIDIIYYAVTVPSTTTATLSTTKGGAALQGSDDTSGNWAAATPAYAPGAVFLKDPPFTHTEIQRAINETIDSDLMRGCWFSTQRTISPTENRTRYPANASDILIEKMYQFDTPSTSIGTTTFIFTGSAVEDEWTTSTAHGLSVGDMVSFSAVGTAPTEYALGVIYYVATVPTTLTFTLSANEDTTPLAGTANSSGTWTIQNVIFNYREFPTRWYEIKHAQASATDSTGNSILLTGYHDVNDTIYYSARTRPSSSDISSLPTEITNLIPWGAVARLTGGTSVRGRYAESAAQTSTVAYADAAWFQTQFEDMVDQYRNQLEEDVPLLKRWEYGPTQVG</sequence>
<dbReference type="InterPro" id="IPR023366">
    <property type="entry name" value="ATP_synth_asu-like_sf"/>
</dbReference>
<organism evidence="1">
    <name type="scientific">marine sediment metagenome</name>
    <dbReference type="NCBI Taxonomy" id="412755"/>
    <lineage>
        <taxon>unclassified sequences</taxon>
        <taxon>metagenomes</taxon>
        <taxon>ecological metagenomes</taxon>
    </lineage>
</organism>
<name>A0A0F9W701_9ZZZZ</name>
<dbReference type="Gene3D" id="2.40.30.20">
    <property type="match status" value="1"/>
</dbReference>
<comment type="caution">
    <text evidence="1">The sequence shown here is derived from an EMBL/GenBank/DDBJ whole genome shotgun (WGS) entry which is preliminary data.</text>
</comment>
<proteinExistence type="predicted"/>
<accession>A0A0F9W701</accession>
<dbReference type="AlphaFoldDB" id="A0A0F9W701"/>
<evidence type="ECO:0000313" key="1">
    <source>
        <dbReference type="EMBL" id="KKN73788.1"/>
    </source>
</evidence>
<gene>
    <name evidence="1" type="ORF">LCGC14_0397360</name>
</gene>
<dbReference type="EMBL" id="LAZR01000337">
    <property type="protein sequence ID" value="KKN73788.1"/>
    <property type="molecule type" value="Genomic_DNA"/>
</dbReference>
<evidence type="ECO:0008006" key="2">
    <source>
        <dbReference type="Google" id="ProtNLM"/>
    </source>
</evidence>
<protein>
    <recommendedName>
        <fullName evidence="2">Tip attachment protein J domain-containing protein</fullName>
    </recommendedName>
</protein>
<reference evidence="1" key="1">
    <citation type="journal article" date="2015" name="Nature">
        <title>Complex archaea that bridge the gap between prokaryotes and eukaryotes.</title>
        <authorList>
            <person name="Spang A."/>
            <person name="Saw J.H."/>
            <person name="Jorgensen S.L."/>
            <person name="Zaremba-Niedzwiedzka K."/>
            <person name="Martijn J."/>
            <person name="Lind A.E."/>
            <person name="van Eijk R."/>
            <person name="Schleper C."/>
            <person name="Guy L."/>
            <person name="Ettema T.J."/>
        </authorList>
    </citation>
    <scope>NUCLEOTIDE SEQUENCE</scope>
</reference>